<accession>A0A501WLU9</accession>
<sequence>MRKTALVLWSLWFALVFAVGALVSAPLNWWLPSIQPQLPPQVRLLELDGRLWQGQAKLILPNLSGAVVVQWRAESLLQPLKWELYHDKFQAFGALQAHTDSAKLWIDKARIDADTFDGVTRSQGISLSGQPIIIERFYLDWPWTENAPSALRGFGQWQQGEVRYPMGRVQKQAQFSGWQIQARLTEQRPQFVLLSATGDLLAGAKWLASQELEITVMPDMVEAVGQNWRGSREYPAFMMVQPLGF</sequence>
<dbReference type="OrthoDB" id="6105274at2"/>
<dbReference type="RefSeq" id="WP_140589158.1">
    <property type="nucleotide sequence ID" value="NZ_VFRR01000020.1"/>
</dbReference>
<proteinExistence type="predicted"/>
<evidence type="ECO:0000313" key="1">
    <source>
        <dbReference type="EMBL" id="TPE50308.1"/>
    </source>
</evidence>
<protein>
    <recommendedName>
        <fullName evidence="3">General secretion pathway protein N</fullName>
    </recommendedName>
</protein>
<reference evidence="1 2" key="1">
    <citation type="submission" date="2019-06" db="EMBL/GenBank/DDBJ databases">
        <title>A novel bacterium of genus Marinomonas, isolated from coastal sand.</title>
        <authorList>
            <person name="Huang H."/>
            <person name="Mo K."/>
            <person name="Hu Y."/>
        </authorList>
    </citation>
    <scope>NUCLEOTIDE SEQUENCE [LARGE SCALE GENOMIC DNA]</scope>
    <source>
        <strain evidence="1 2">HB171799</strain>
    </source>
</reference>
<evidence type="ECO:0008006" key="3">
    <source>
        <dbReference type="Google" id="ProtNLM"/>
    </source>
</evidence>
<gene>
    <name evidence="1" type="ORF">FJM67_10695</name>
</gene>
<evidence type="ECO:0000313" key="2">
    <source>
        <dbReference type="Proteomes" id="UP000315901"/>
    </source>
</evidence>
<dbReference type="Proteomes" id="UP000315901">
    <property type="component" value="Unassembled WGS sequence"/>
</dbReference>
<keyword evidence="2" id="KW-1185">Reference proteome</keyword>
<organism evidence="1 2">
    <name type="scientific">Maribrevibacterium harenarium</name>
    <dbReference type="NCBI Taxonomy" id="2589817"/>
    <lineage>
        <taxon>Bacteria</taxon>
        <taxon>Pseudomonadati</taxon>
        <taxon>Pseudomonadota</taxon>
        <taxon>Gammaproteobacteria</taxon>
        <taxon>Oceanospirillales</taxon>
        <taxon>Oceanospirillaceae</taxon>
        <taxon>Maribrevibacterium</taxon>
    </lineage>
</organism>
<comment type="caution">
    <text evidence="1">The sequence shown here is derived from an EMBL/GenBank/DDBJ whole genome shotgun (WGS) entry which is preliminary data.</text>
</comment>
<dbReference type="EMBL" id="VFRR01000020">
    <property type="protein sequence ID" value="TPE50308.1"/>
    <property type="molecule type" value="Genomic_DNA"/>
</dbReference>
<dbReference type="AlphaFoldDB" id="A0A501WLU9"/>
<name>A0A501WLU9_9GAMM</name>